<accession>Q4DDJ2</accession>
<dbReference type="KEGG" id="tcr:510181.9"/>
<dbReference type="GO" id="GO:0004512">
    <property type="term" value="F:inositol-3-phosphate synthase activity"/>
    <property type="evidence" value="ECO:0007669"/>
    <property type="project" value="InterPro"/>
</dbReference>
<dbReference type="EMBL" id="AAHK01000615">
    <property type="protein sequence ID" value="EAN90594.1"/>
    <property type="molecule type" value="Genomic_DNA"/>
</dbReference>
<dbReference type="PANTHER" id="PTHR11510">
    <property type="entry name" value="MYO-INOSITOL-1 PHOSPHATE SYNTHASE"/>
    <property type="match status" value="1"/>
</dbReference>
<dbReference type="AlphaFoldDB" id="Q4DDJ2"/>
<dbReference type="Gene3D" id="3.40.50.720">
    <property type="entry name" value="NAD(P)-binding Rossmann-like Domain"/>
    <property type="match status" value="1"/>
</dbReference>
<name>Q4DDJ2_TRYCC</name>
<evidence type="ECO:0000313" key="2">
    <source>
        <dbReference type="Proteomes" id="UP000002296"/>
    </source>
</evidence>
<proteinExistence type="predicted"/>
<dbReference type="PaxDb" id="353153-Q4DDJ2"/>
<evidence type="ECO:0000313" key="1">
    <source>
        <dbReference type="EMBL" id="EAN90594.1"/>
    </source>
</evidence>
<sequence>MPTVRVQGDRNVQYTEEAITAKYVYRTTRVKESKEEVIVGPVNVALRFRTLRKRAKCGLMMVGWGGNNGSTVTAGILANKHGLTWRTKKGVLHPNYFGSITQSSTLNLGMTSDMKEVFVPLKDVVPMINPNDLAIGGWDCSGMSLVDAMHRAQVLDVALQDALYEYMRDMKPLPAVFDLDFVAENQQERADNILSVQHKWEAVEKLRSDIRTFKKVHE</sequence>
<reference evidence="1 2" key="1">
    <citation type="journal article" date="2005" name="Science">
        <title>The genome sequence of Trypanosoma cruzi, etiologic agent of Chagas disease.</title>
        <authorList>
            <person name="El-Sayed N.M."/>
            <person name="Myler P.J."/>
            <person name="Bartholomeu D.C."/>
            <person name="Nilsson D."/>
            <person name="Aggarwal G."/>
            <person name="Tran A.N."/>
            <person name="Ghedin E."/>
            <person name="Worthey E.A."/>
            <person name="Delcher A.L."/>
            <person name="Blandin G."/>
            <person name="Westenberger S.J."/>
            <person name="Caler E."/>
            <person name="Cerqueira G.C."/>
            <person name="Branche C."/>
            <person name="Haas B."/>
            <person name="Anupama A."/>
            <person name="Arner E."/>
            <person name="Aslund L."/>
            <person name="Attipoe P."/>
            <person name="Bontempi E."/>
            <person name="Bringaud F."/>
            <person name="Burton P."/>
            <person name="Cadag E."/>
            <person name="Campbell D.A."/>
            <person name="Carrington M."/>
            <person name="Crabtree J."/>
            <person name="Darban H."/>
            <person name="da Silveira J.F."/>
            <person name="de Jong P."/>
            <person name="Edwards K."/>
            <person name="Englund P.T."/>
            <person name="Fazelina G."/>
            <person name="Feldblyum T."/>
            <person name="Ferella M."/>
            <person name="Frasch A.C."/>
            <person name="Gull K."/>
            <person name="Horn D."/>
            <person name="Hou L."/>
            <person name="Huang Y."/>
            <person name="Kindlund E."/>
            <person name="Klingbeil M."/>
            <person name="Kluge S."/>
            <person name="Koo H."/>
            <person name="Lacerda D."/>
            <person name="Levin M.J."/>
            <person name="Lorenzi H."/>
            <person name="Louie T."/>
            <person name="Machado C.R."/>
            <person name="McCulloch R."/>
            <person name="McKenna A."/>
            <person name="Mizuno Y."/>
            <person name="Mottram J.C."/>
            <person name="Nelson S."/>
            <person name="Ochaya S."/>
            <person name="Osoegawa K."/>
            <person name="Pai G."/>
            <person name="Parsons M."/>
            <person name="Pentony M."/>
            <person name="Pettersson U."/>
            <person name="Pop M."/>
            <person name="Ramirez J.L."/>
            <person name="Rinta J."/>
            <person name="Robertson L."/>
            <person name="Salzberg S.L."/>
            <person name="Sanchez D.O."/>
            <person name="Seyler A."/>
            <person name="Sharma R."/>
            <person name="Shetty J."/>
            <person name="Simpson A.J."/>
            <person name="Sisk E."/>
            <person name="Tammi M.T."/>
            <person name="Tarleton R."/>
            <person name="Teixeira S."/>
            <person name="Van Aken S."/>
            <person name="Vogt C."/>
            <person name="Ward P.N."/>
            <person name="Wickstead B."/>
            <person name="Wortman J."/>
            <person name="White O."/>
            <person name="Fraser C.M."/>
            <person name="Stuart K.D."/>
            <person name="Andersson B."/>
        </authorList>
    </citation>
    <scope>NUCLEOTIDE SEQUENCE [LARGE SCALE GENOMIC DNA]</scope>
    <source>
        <strain evidence="1 2">CL Brener</strain>
    </source>
</reference>
<organism evidence="1 2">
    <name type="scientific">Trypanosoma cruzi (strain CL Brener)</name>
    <dbReference type="NCBI Taxonomy" id="353153"/>
    <lineage>
        <taxon>Eukaryota</taxon>
        <taxon>Discoba</taxon>
        <taxon>Euglenozoa</taxon>
        <taxon>Kinetoplastea</taxon>
        <taxon>Metakinetoplastina</taxon>
        <taxon>Trypanosomatida</taxon>
        <taxon>Trypanosomatidae</taxon>
        <taxon>Trypanosoma</taxon>
        <taxon>Schizotrypanum</taxon>
    </lineage>
</organism>
<keyword evidence="2" id="KW-1185">Reference proteome</keyword>
<dbReference type="InterPro" id="IPR002587">
    <property type="entry name" value="Myo-inos-1-P_Synthase"/>
</dbReference>
<dbReference type="Pfam" id="PF07994">
    <property type="entry name" value="NAD_binding_5"/>
    <property type="match status" value="1"/>
</dbReference>
<dbReference type="SMR" id="Q4DDJ2"/>
<dbReference type="GeneID" id="3543600"/>
<feature type="non-terminal residue" evidence="1">
    <location>
        <position position="218"/>
    </location>
</feature>
<dbReference type="Proteomes" id="UP000002296">
    <property type="component" value="Unassembled WGS sequence"/>
</dbReference>
<dbReference type="RefSeq" id="XP_812445.1">
    <property type="nucleotide sequence ID" value="XM_807352.1"/>
</dbReference>
<dbReference type="STRING" id="353153.Q4DDJ2"/>
<dbReference type="SUPFAM" id="SSF51735">
    <property type="entry name" value="NAD(P)-binding Rossmann-fold domains"/>
    <property type="match status" value="1"/>
</dbReference>
<dbReference type="GO" id="GO:0006021">
    <property type="term" value="P:inositol biosynthetic process"/>
    <property type="evidence" value="ECO:0007669"/>
    <property type="project" value="InterPro"/>
</dbReference>
<comment type="caution">
    <text evidence="1">The sequence shown here is derived from an EMBL/GenBank/DDBJ whole genome shotgun (WGS) entry which is preliminary data.</text>
</comment>
<dbReference type="GO" id="GO:0008654">
    <property type="term" value="P:phospholipid biosynthetic process"/>
    <property type="evidence" value="ECO:0007669"/>
    <property type="project" value="InterPro"/>
</dbReference>
<dbReference type="InterPro" id="IPR036291">
    <property type="entry name" value="NAD(P)-bd_dom_sf"/>
</dbReference>
<dbReference type="InParanoid" id="Q4DDJ2"/>
<dbReference type="eggNOG" id="KOG0693">
    <property type="taxonomic scope" value="Eukaryota"/>
</dbReference>
<protein>
    <submittedName>
        <fullName evidence="1">Myo-inositol-1-phosphate synthase, putative</fullName>
    </submittedName>
</protein>
<gene>
    <name evidence="1" type="ORF">Tc00.1047053510181.9</name>
</gene>